<dbReference type="AlphaFoldDB" id="A0A845AEP7"/>
<dbReference type="PROSITE" id="PS51257">
    <property type="entry name" value="PROKAR_LIPOPROTEIN"/>
    <property type="match status" value="1"/>
</dbReference>
<dbReference type="OrthoDB" id="9810918at2"/>
<dbReference type="Proteomes" id="UP000439780">
    <property type="component" value="Unassembled WGS sequence"/>
</dbReference>
<comment type="caution">
    <text evidence="3">The sequence shown here is derived from an EMBL/GenBank/DDBJ whole genome shotgun (WGS) entry which is preliminary data.</text>
</comment>
<dbReference type="Gene3D" id="3.10.310.50">
    <property type="match status" value="1"/>
</dbReference>
<dbReference type="PANTHER" id="PTHR30373:SF2">
    <property type="entry name" value="UPF0603 PROTEIN YGCG"/>
    <property type="match status" value="1"/>
</dbReference>
<keyword evidence="1" id="KW-0732">Signal</keyword>
<evidence type="ECO:0000313" key="3">
    <source>
        <dbReference type="EMBL" id="MXP28720.1"/>
    </source>
</evidence>
<organism evidence="3 4">
    <name type="scientific">Qipengyuania algicida</name>
    <dbReference type="NCBI Taxonomy" id="1836209"/>
    <lineage>
        <taxon>Bacteria</taxon>
        <taxon>Pseudomonadati</taxon>
        <taxon>Pseudomonadota</taxon>
        <taxon>Alphaproteobacteria</taxon>
        <taxon>Sphingomonadales</taxon>
        <taxon>Erythrobacteraceae</taxon>
        <taxon>Qipengyuania</taxon>
    </lineage>
</organism>
<protein>
    <submittedName>
        <fullName evidence="3">TPM domain-containing protein</fullName>
    </submittedName>
</protein>
<dbReference type="InterPro" id="IPR007621">
    <property type="entry name" value="TPM_dom"/>
</dbReference>
<accession>A0A845AEP7</accession>
<gene>
    <name evidence="3" type="ORF">GRI58_07785</name>
</gene>
<dbReference type="Pfam" id="PF04536">
    <property type="entry name" value="TPM_phosphatase"/>
    <property type="match status" value="1"/>
</dbReference>
<sequence length="178" mass="18974">MRLVLLCLAAALLTGCGARGSAGNRDTPIGPVVDSADILSPTQGAKLDQELREYFKRTGNALVVTSVTTLNGRPIEDVSKETARRWGIGDSKTQRGLLIMVAPNERQVRIDVACGLESVITDQRAKQIIDRDMLPLYRQGKMGIGTIAGAEALMRATDTYAADLGKPAHSPGCLKKAA</sequence>
<reference evidence="3 4" key="1">
    <citation type="submission" date="2019-12" db="EMBL/GenBank/DDBJ databases">
        <title>Genomic-based taxomic classification of the family Erythrobacteraceae.</title>
        <authorList>
            <person name="Xu L."/>
        </authorList>
    </citation>
    <scope>NUCLEOTIDE SEQUENCE [LARGE SCALE GENOMIC DNA]</scope>
    <source>
        <strain evidence="3 4">KEMB 9005-328</strain>
    </source>
</reference>
<keyword evidence="4" id="KW-1185">Reference proteome</keyword>
<dbReference type="EMBL" id="WTYA01000005">
    <property type="protein sequence ID" value="MXP28720.1"/>
    <property type="molecule type" value="Genomic_DNA"/>
</dbReference>
<feature type="chain" id="PRO_5032402690" evidence="1">
    <location>
        <begin position="23"/>
        <end position="178"/>
    </location>
</feature>
<dbReference type="PANTHER" id="PTHR30373">
    <property type="entry name" value="UPF0603 PROTEIN YGCG"/>
    <property type="match status" value="1"/>
</dbReference>
<evidence type="ECO:0000259" key="2">
    <source>
        <dbReference type="Pfam" id="PF04536"/>
    </source>
</evidence>
<dbReference type="RefSeq" id="WP_160753014.1">
    <property type="nucleotide sequence ID" value="NZ_WTYA01000005.1"/>
</dbReference>
<evidence type="ECO:0000313" key="4">
    <source>
        <dbReference type="Proteomes" id="UP000439780"/>
    </source>
</evidence>
<evidence type="ECO:0000256" key="1">
    <source>
        <dbReference type="SAM" id="SignalP"/>
    </source>
</evidence>
<feature type="domain" description="TPM" evidence="2">
    <location>
        <begin position="32"/>
        <end position="155"/>
    </location>
</feature>
<proteinExistence type="predicted"/>
<name>A0A845AEP7_9SPHN</name>
<feature type="signal peptide" evidence="1">
    <location>
        <begin position="1"/>
        <end position="22"/>
    </location>
</feature>